<proteinExistence type="predicted"/>
<reference evidence="1" key="1">
    <citation type="submission" date="2021-06" db="EMBL/GenBank/DDBJ databases">
        <authorList>
            <person name="Kallberg Y."/>
            <person name="Tangrot J."/>
            <person name="Rosling A."/>
        </authorList>
    </citation>
    <scope>NUCLEOTIDE SEQUENCE</scope>
    <source>
        <strain evidence="1">MA453B</strain>
    </source>
</reference>
<evidence type="ECO:0000313" key="1">
    <source>
        <dbReference type="EMBL" id="CAG8678729.1"/>
    </source>
</evidence>
<comment type="caution">
    <text evidence="1">The sequence shown here is derived from an EMBL/GenBank/DDBJ whole genome shotgun (WGS) entry which is preliminary data.</text>
</comment>
<dbReference type="OrthoDB" id="5860362at2759"/>
<organism evidence="1 2">
    <name type="scientific">Dentiscutata erythropus</name>
    <dbReference type="NCBI Taxonomy" id="1348616"/>
    <lineage>
        <taxon>Eukaryota</taxon>
        <taxon>Fungi</taxon>
        <taxon>Fungi incertae sedis</taxon>
        <taxon>Mucoromycota</taxon>
        <taxon>Glomeromycotina</taxon>
        <taxon>Glomeromycetes</taxon>
        <taxon>Diversisporales</taxon>
        <taxon>Gigasporaceae</taxon>
        <taxon>Dentiscutata</taxon>
    </lineage>
</organism>
<feature type="non-terminal residue" evidence="1">
    <location>
        <position position="1"/>
    </location>
</feature>
<dbReference type="Proteomes" id="UP000789405">
    <property type="component" value="Unassembled WGS sequence"/>
</dbReference>
<accession>A0A9N9EHF9</accession>
<dbReference type="AlphaFoldDB" id="A0A9N9EHF9"/>
<evidence type="ECO:0000313" key="2">
    <source>
        <dbReference type="Proteomes" id="UP000789405"/>
    </source>
</evidence>
<sequence>EIFSNQLSTFHNTLRLIDEELKKQEGYVNGLIFMAAWRFVNDSKDSSRASSVSIEEIYISDQNSTDIGDQELVLSENVASANVNLASTYFFSDQLSSKQYQNISLTNKTDENWP</sequence>
<keyword evidence="2" id="KW-1185">Reference proteome</keyword>
<protein>
    <submittedName>
        <fullName evidence="1">21027_t:CDS:1</fullName>
    </submittedName>
</protein>
<dbReference type="EMBL" id="CAJVPY010007319">
    <property type="protein sequence ID" value="CAG8678729.1"/>
    <property type="molecule type" value="Genomic_DNA"/>
</dbReference>
<gene>
    <name evidence="1" type="ORF">DERYTH_LOCUS11670</name>
</gene>
<name>A0A9N9EHF9_9GLOM</name>